<gene>
    <name evidence="1" type="ORF">PROH_19620</name>
</gene>
<evidence type="ECO:0000313" key="2">
    <source>
        <dbReference type="Proteomes" id="UP000034681"/>
    </source>
</evidence>
<proteinExistence type="predicted"/>
<organism evidence="1 2">
    <name type="scientific">Prochlorothrix hollandica PCC 9006 = CALU 1027</name>
    <dbReference type="NCBI Taxonomy" id="317619"/>
    <lineage>
        <taxon>Bacteria</taxon>
        <taxon>Bacillati</taxon>
        <taxon>Cyanobacteriota</taxon>
        <taxon>Cyanophyceae</taxon>
        <taxon>Prochlorotrichales</taxon>
        <taxon>Prochlorotrichaceae</taxon>
        <taxon>Prochlorothrix</taxon>
    </lineage>
</organism>
<name>A0A0M2PTC3_PROHO</name>
<evidence type="ECO:0000313" key="1">
    <source>
        <dbReference type="EMBL" id="KKI98397.1"/>
    </source>
</evidence>
<dbReference type="Proteomes" id="UP000034681">
    <property type="component" value="Unassembled WGS sequence"/>
</dbReference>
<dbReference type="EMBL" id="AJTX02000009">
    <property type="protein sequence ID" value="KKI98397.1"/>
    <property type="molecule type" value="Genomic_DNA"/>
</dbReference>
<comment type="caution">
    <text evidence="1">The sequence shown here is derived from an EMBL/GenBank/DDBJ whole genome shotgun (WGS) entry which is preliminary data.</text>
</comment>
<dbReference type="AlphaFoldDB" id="A0A0M2PTC3"/>
<protein>
    <submittedName>
        <fullName evidence="1">Uncharacterized protein</fullName>
    </submittedName>
</protein>
<accession>A0A0M2PTC3</accession>
<keyword evidence="2" id="KW-1185">Reference proteome</keyword>
<sequence>MAIGFAGTALAAEALTPRELPITVQGLSGGSQSTANCGAIDAVPHADIHLDSATYLKLTVNGGSNPTLYIEGPLNLCILHDKTAPTGLQTAGRWPAGDYRVFVGEKDNARDSITLNIQGSGTP</sequence>
<reference evidence="1" key="1">
    <citation type="submission" date="2012-04" db="EMBL/GenBank/DDBJ databases">
        <authorList>
            <person name="Borisov I.G."/>
            <person name="Ivanikova N.V."/>
            <person name="Pinevich A.V."/>
        </authorList>
    </citation>
    <scope>NUCLEOTIDE SEQUENCE [LARGE SCALE GENOMIC DNA]</scope>
    <source>
        <strain evidence="1">CALU 1027</strain>
    </source>
</reference>